<dbReference type="Pfam" id="PF02449">
    <property type="entry name" value="Glyco_hydro_42"/>
    <property type="match status" value="1"/>
</dbReference>
<evidence type="ECO:0000256" key="3">
    <source>
        <dbReference type="SAM" id="MobiDB-lite"/>
    </source>
</evidence>
<evidence type="ECO:0000256" key="1">
    <source>
        <dbReference type="ARBA" id="ARBA00022801"/>
    </source>
</evidence>
<dbReference type="EMBL" id="VUNS01000001">
    <property type="protein sequence ID" value="MST95530.1"/>
    <property type="molecule type" value="Genomic_DNA"/>
</dbReference>
<protein>
    <recommendedName>
        <fullName evidence="5">Glycoside hydrolase family 42 N-terminal domain-containing protein</fullName>
    </recommendedName>
</protein>
<evidence type="ECO:0000259" key="5">
    <source>
        <dbReference type="Pfam" id="PF02449"/>
    </source>
</evidence>
<dbReference type="InterPro" id="IPR017853">
    <property type="entry name" value="GH"/>
</dbReference>
<dbReference type="SUPFAM" id="SSF51445">
    <property type="entry name" value="(Trans)glycosidases"/>
    <property type="match status" value="1"/>
</dbReference>
<evidence type="ECO:0000256" key="2">
    <source>
        <dbReference type="ARBA" id="ARBA00023295"/>
    </source>
</evidence>
<keyword evidence="2" id="KW-0326">Glycosidase</keyword>
<dbReference type="Gene3D" id="3.20.20.80">
    <property type="entry name" value="Glycosidases"/>
    <property type="match status" value="1"/>
</dbReference>
<sequence>MPYGPASTKYEPAGSNSRRSTQRTAKRAMSGFKNILARLAVLPAVCLVALSGFAARERGVSATPAEWRFSNGPEFPGATGKLEKNGGALRLDGDFTKGGGYVAAFRRFDFPEANRLVFRVKTDASTVAVRLRDKTGQVHQHHFPIGRKGEWQEIIVPFLPARKHFWGGRADGTLTLPVTEFGILIHKRHVNIRGCCEISGVRLIAAPESRPEEPLDLARYDASKVSVNGNASVSGNGSALLVTIPAEQTISWPGINLRPQNGSPFFDLSRCSVLAMDVKNLSGRQIAVKCQIENLGANGREFCIRGGRAFDAGETATLRVRYYRSGIAPDDVKFEGVLSPFEGLSGRNTLDVEKITNIMLFTRPSGKEVKFEVSNIRLEEPFAGVSDAVGSAAAFYPAIDRFGQYKHKEWPGKTHSEADLVEAEKRERADLSAHPRPAGRNRFGGWAAGPSLEATGSFRTAKHDGRWYLVDPEGKLFFSHGICQFEQVQYSGVTFREHYFEGIPLPGEAAGKEFYRKMDYAPGNDNFYRRMKTRPDVFDFFGWNLRKKYGGDFRERYRERLFERAASWGINTMGNWSLAGYARQGRLPYVLQAYSRGAPAIQGHRGIWQHFQDVFDPRFEKAVETYLRTAWAFAADDPMCLGIFVDNEHAWGNETALAEAVLASPAGQAAKREFRRRLEAKYGPVEKLNEAWNTAYASYDAFLESTALPDPDRARSDLLAFNDAIVERYFEGARNAVKRFAPDKLYLGCRFAGTPNTRIVKTAARYCDVLSFNIYEYSVEDFRLPDNIDMPVIIGEFHFGTLADGHSYPGLQGSASQPERGSDYLRYVEGALRNPLLVGTHYYRLIDQSPAGRSQDNENIGFGFLDICDRPCPEMVRAAREAAEKLYEIRSGKQKPSNRKFRQP</sequence>
<proteinExistence type="predicted"/>
<evidence type="ECO:0000313" key="7">
    <source>
        <dbReference type="Proteomes" id="UP000435649"/>
    </source>
</evidence>
<dbReference type="SUPFAM" id="SSF49785">
    <property type="entry name" value="Galactose-binding domain-like"/>
    <property type="match status" value="1"/>
</dbReference>
<comment type="caution">
    <text evidence="6">The sequence shown here is derived from an EMBL/GenBank/DDBJ whole genome shotgun (WGS) entry which is preliminary data.</text>
</comment>
<keyword evidence="7" id="KW-1185">Reference proteome</keyword>
<reference evidence="6 7" key="1">
    <citation type="submission" date="2019-08" db="EMBL/GenBank/DDBJ databases">
        <title>In-depth cultivation of the pig gut microbiome towards novel bacterial diversity and tailored functional studies.</title>
        <authorList>
            <person name="Wylensek D."/>
            <person name="Hitch T.C.A."/>
            <person name="Clavel T."/>
        </authorList>
    </citation>
    <scope>NUCLEOTIDE SEQUENCE [LARGE SCALE GENOMIC DNA]</scope>
    <source>
        <strain evidence="6 7">BBE-744-WT-12</strain>
    </source>
</reference>
<dbReference type="Gene3D" id="2.60.120.430">
    <property type="entry name" value="Galactose-binding lectin"/>
    <property type="match status" value="1"/>
</dbReference>
<evidence type="ECO:0000313" key="6">
    <source>
        <dbReference type="EMBL" id="MST95530.1"/>
    </source>
</evidence>
<name>A0A844FWA6_9BACT</name>
<dbReference type="Proteomes" id="UP000435649">
    <property type="component" value="Unassembled WGS sequence"/>
</dbReference>
<dbReference type="AlphaFoldDB" id="A0A844FWA6"/>
<feature type="region of interest" description="Disordered" evidence="3">
    <location>
        <begin position="1"/>
        <end position="22"/>
    </location>
</feature>
<accession>A0A844FWA6</accession>
<organism evidence="6 7">
    <name type="scientific">Victivallis lenta</name>
    <dbReference type="NCBI Taxonomy" id="2606640"/>
    <lineage>
        <taxon>Bacteria</taxon>
        <taxon>Pseudomonadati</taxon>
        <taxon>Lentisphaerota</taxon>
        <taxon>Lentisphaeria</taxon>
        <taxon>Victivallales</taxon>
        <taxon>Victivallaceae</taxon>
        <taxon>Victivallis</taxon>
    </lineage>
</organism>
<dbReference type="InterPro" id="IPR008979">
    <property type="entry name" value="Galactose-bd-like_sf"/>
</dbReference>
<feature type="transmembrane region" description="Helical" evidence="4">
    <location>
        <begin position="35"/>
        <end position="55"/>
    </location>
</feature>
<keyword evidence="4" id="KW-1133">Transmembrane helix</keyword>
<dbReference type="GO" id="GO:0009341">
    <property type="term" value="C:beta-galactosidase complex"/>
    <property type="evidence" value="ECO:0007669"/>
    <property type="project" value="InterPro"/>
</dbReference>
<keyword evidence="4" id="KW-0472">Membrane</keyword>
<gene>
    <name evidence="6" type="ORF">FYJ85_00515</name>
</gene>
<evidence type="ECO:0000256" key="4">
    <source>
        <dbReference type="SAM" id="Phobius"/>
    </source>
</evidence>
<feature type="domain" description="Glycoside hydrolase family 42 N-terminal" evidence="5">
    <location>
        <begin position="588"/>
        <end position="776"/>
    </location>
</feature>
<dbReference type="GO" id="GO:0005975">
    <property type="term" value="P:carbohydrate metabolic process"/>
    <property type="evidence" value="ECO:0007669"/>
    <property type="project" value="InterPro"/>
</dbReference>
<keyword evidence="1" id="KW-0378">Hydrolase</keyword>
<dbReference type="InterPro" id="IPR013529">
    <property type="entry name" value="Glyco_hydro_42_N"/>
</dbReference>
<keyword evidence="4" id="KW-0812">Transmembrane</keyword>
<dbReference type="GO" id="GO:0004565">
    <property type="term" value="F:beta-galactosidase activity"/>
    <property type="evidence" value="ECO:0007669"/>
    <property type="project" value="InterPro"/>
</dbReference>